<evidence type="ECO:0000256" key="5">
    <source>
        <dbReference type="ARBA" id="ARBA00022989"/>
    </source>
</evidence>
<evidence type="ECO:0000256" key="3">
    <source>
        <dbReference type="ARBA" id="ARBA00022475"/>
    </source>
</evidence>
<keyword evidence="4 7" id="KW-0812">Transmembrane</keyword>
<feature type="transmembrane region" description="Helical" evidence="7">
    <location>
        <begin position="195"/>
        <end position="218"/>
    </location>
</feature>
<dbReference type="RefSeq" id="WP_291498149.1">
    <property type="nucleotide sequence ID" value="NZ_JBHTEF010000001.1"/>
</dbReference>
<organism evidence="9 10">
    <name type="scientific">Schaalia naturae</name>
    <dbReference type="NCBI Taxonomy" id="635203"/>
    <lineage>
        <taxon>Bacteria</taxon>
        <taxon>Bacillati</taxon>
        <taxon>Actinomycetota</taxon>
        <taxon>Actinomycetes</taxon>
        <taxon>Actinomycetales</taxon>
        <taxon>Actinomycetaceae</taxon>
        <taxon>Schaalia</taxon>
    </lineage>
</organism>
<accession>A0ABW2SRJ3</accession>
<protein>
    <submittedName>
        <fullName evidence="9">Methionine ABC transporter permease</fullName>
    </submittedName>
</protein>
<keyword evidence="5 7" id="KW-1133">Transmembrane helix</keyword>
<proteinExistence type="inferred from homology"/>
<dbReference type="PANTHER" id="PTHR30450:SF1">
    <property type="entry name" value="D-METHIONINE TRANSPORT SYSTEM PERMEASE PROTEIN METI-RELATED"/>
    <property type="match status" value="1"/>
</dbReference>
<comment type="caution">
    <text evidence="9">The sequence shown here is derived from an EMBL/GenBank/DDBJ whole genome shotgun (WGS) entry which is preliminary data.</text>
</comment>
<dbReference type="PANTHER" id="PTHR30450">
    <property type="entry name" value="ABC TRANSPORTER PERMEASE"/>
    <property type="match status" value="1"/>
</dbReference>
<comment type="similarity">
    <text evidence="7">Belongs to the binding-protein-dependent transport system permease family.</text>
</comment>
<dbReference type="InterPro" id="IPR051322">
    <property type="entry name" value="AA_ABC_Transporter_Permease"/>
</dbReference>
<feature type="transmembrane region" description="Helical" evidence="7">
    <location>
        <begin position="230"/>
        <end position="249"/>
    </location>
</feature>
<feature type="transmembrane region" description="Helical" evidence="7">
    <location>
        <begin position="93"/>
        <end position="117"/>
    </location>
</feature>
<comment type="subcellular location">
    <subcellularLocation>
        <location evidence="1 7">Cell membrane</location>
        <topology evidence="1 7">Multi-pass membrane protein</topology>
    </subcellularLocation>
</comment>
<evidence type="ECO:0000256" key="2">
    <source>
        <dbReference type="ARBA" id="ARBA00022448"/>
    </source>
</evidence>
<dbReference type="Gene3D" id="1.10.3720.10">
    <property type="entry name" value="MetI-like"/>
    <property type="match status" value="1"/>
</dbReference>
<evidence type="ECO:0000259" key="8">
    <source>
        <dbReference type="PROSITE" id="PS50928"/>
    </source>
</evidence>
<keyword evidence="2 7" id="KW-0813">Transport</keyword>
<evidence type="ECO:0000256" key="1">
    <source>
        <dbReference type="ARBA" id="ARBA00004651"/>
    </source>
</evidence>
<dbReference type="InterPro" id="IPR035906">
    <property type="entry name" value="MetI-like_sf"/>
</dbReference>
<gene>
    <name evidence="9" type="ORF">ACFQWG_12310</name>
</gene>
<sequence length="259" mass="27197">MSAVMSALADLALLPGSGALPGHGLLAGAALLPGAKGDPTWLDNPALTKQFLPAIGETLLMTGFSTLFTVALGLPLGLFMVQTSDSGLTPHRTFHRVAGTIINIMRSFPFIILIIAMLPLTRLLVGTTLGWQATVVPLVVGAVPFFARLVETNVHAVDPGKIEAAQMVGASNRSIRWGVQTREALPSLVQSTTTLAITLIGYSAMAGAVGGGGLGQMAINYGYNRFQSDVMISTVIAIIVIVQLIQWVGDMASRLVDHR</sequence>
<evidence type="ECO:0000256" key="7">
    <source>
        <dbReference type="RuleBase" id="RU363032"/>
    </source>
</evidence>
<evidence type="ECO:0000313" key="10">
    <source>
        <dbReference type="Proteomes" id="UP001596527"/>
    </source>
</evidence>
<evidence type="ECO:0000256" key="4">
    <source>
        <dbReference type="ARBA" id="ARBA00022692"/>
    </source>
</evidence>
<dbReference type="InterPro" id="IPR000515">
    <property type="entry name" value="MetI-like"/>
</dbReference>
<dbReference type="PROSITE" id="PS50928">
    <property type="entry name" value="ABC_TM1"/>
    <property type="match status" value="1"/>
</dbReference>
<evidence type="ECO:0000256" key="6">
    <source>
        <dbReference type="ARBA" id="ARBA00023136"/>
    </source>
</evidence>
<reference evidence="10" key="1">
    <citation type="journal article" date="2019" name="Int. J. Syst. Evol. Microbiol.">
        <title>The Global Catalogue of Microorganisms (GCM) 10K type strain sequencing project: providing services to taxonomists for standard genome sequencing and annotation.</title>
        <authorList>
            <consortium name="The Broad Institute Genomics Platform"/>
            <consortium name="The Broad Institute Genome Sequencing Center for Infectious Disease"/>
            <person name="Wu L."/>
            <person name="Ma J."/>
        </authorList>
    </citation>
    <scope>NUCLEOTIDE SEQUENCE [LARGE SCALE GENOMIC DNA]</scope>
    <source>
        <strain evidence="10">CCUG 56698</strain>
    </source>
</reference>
<dbReference type="Pfam" id="PF00528">
    <property type="entry name" value="BPD_transp_1"/>
    <property type="match status" value="1"/>
</dbReference>
<evidence type="ECO:0000313" key="9">
    <source>
        <dbReference type="EMBL" id="MFC7581978.1"/>
    </source>
</evidence>
<dbReference type="Proteomes" id="UP001596527">
    <property type="component" value="Unassembled WGS sequence"/>
</dbReference>
<feature type="transmembrane region" description="Helical" evidence="7">
    <location>
        <begin position="129"/>
        <end position="147"/>
    </location>
</feature>
<keyword evidence="10" id="KW-1185">Reference proteome</keyword>
<feature type="domain" description="ABC transmembrane type-1" evidence="8">
    <location>
        <begin position="55"/>
        <end position="249"/>
    </location>
</feature>
<feature type="transmembrane region" description="Helical" evidence="7">
    <location>
        <begin position="59"/>
        <end position="81"/>
    </location>
</feature>
<keyword evidence="3" id="KW-1003">Cell membrane</keyword>
<keyword evidence="6 7" id="KW-0472">Membrane</keyword>
<dbReference type="SUPFAM" id="SSF161098">
    <property type="entry name" value="MetI-like"/>
    <property type="match status" value="1"/>
</dbReference>
<name>A0ABW2SRJ3_9ACTO</name>
<dbReference type="EMBL" id="JBHTEF010000001">
    <property type="protein sequence ID" value="MFC7581978.1"/>
    <property type="molecule type" value="Genomic_DNA"/>
</dbReference>
<dbReference type="CDD" id="cd06261">
    <property type="entry name" value="TM_PBP2"/>
    <property type="match status" value="1"/>
</dbReference>